<evidence type="ECO:0000313" key="9">
    <source>
        <dbReference type="Proteomes" id="UP000628086"/>
    </source>
</evidence>
<dbReference type="InterPro" id="IPR055166">
    <property type="entry name" value="Transc_reg_Sar_Rot_HTH"/>
</dbReference>
<dbReference type="Pfam" id="PF22381">
    <property type="entry name" value="Staph_reg_Sar_Rot"/>
    <property type="match status" value="1"/>
</dbReference>
<dbReference type="PRINTS" id="PR00598">
    <property type="entry name" value="HTHMARR"/>
</dbReference>
<evidence type="ECO:0000313" key="8">
    <source>
        <dbReference type="EMBL" id="MBC3478025.1"/>
    </source>
</evidence>
<dbReference type="InterPro" id="IPR036390">
    <property type="entry name" value="WH_DNA-bd_sf"/>
</dbReference>
<dbReference type="PANTHER" id="PTHR33164">
    <property type="entry name" value="TRANSCRIPTIONAL REGULATOR, MARR FAMILY"/>
    <property type="match status" value="1"/>
</dbReference>
<keyword evidence="9" id="KW-1185">Reference proteome</keyword>
<dbReference type="PANTHER" id="PTHR33164:SF5">
    <property type="entry name" value="ORGANIC HYDROPEROXIDE RESISTANCE TRANSCRIPTIONAL REGULATOR"/>
    <property type="match status" value="1"/>
</dbReference>
<reference evidence="8 9" key="1">
    <citation type="journal article" date="2020" name="Microorganisms">
        <title>Reliable Identification of Environmental Pseudomonas Isolates Using the rpoD Gene.</title>
        <authorList>
            <consortium name="The Broad Institute Genome Sequencing Platform"/>
            <person name="Girard L."/>
            <person name="Lood C."/>
            <person name="Rokni-Zadeh H."/>
            <person name="van Noort V."/>
            <person name="Lavigne R."/>
            <person name="De Mot R."/>
        </authorList>
    </citation>
    <scope>NUCLEOTIDE SEQUENCE [LARGE SCALE GENOMIC DNA]</scope>
    <source>
        <strain evidence="8 9">RW7P2</strain>
    </source>
</reference>
<keyword evidence="5" id="KW-0804">Transcription</keyword>
<dbReference type="SMART" id="SM00347">
    <property type="entry name" value="HTH_MARR"/>
    <property type="match status" value="1"/>
</dbReference>
<evidence type="ECO:0000256" key="2">
    <source>
        <dbReference type="ARBA" id="ARBA00022490"/>
    </source>
</evidence>
<comment type="subcellular location">
    <subcellularLocation>
        <location evidence="1">Cytoplasm</location>
    </subcellularLocation>
</comment>
<dbReference type="Gene3D" id="1.10.10.10">
    <property type="entry name" value="Winged helix-like DNA-binding domain superfamily/Winged helix DNA-binding domain"/>
    <property type="match status" value="1"/>
</dbReference>
<evidence type="ECO:0000256" key="1">
    <source>
        <dbReference type="ARBA" id="ARBA00004496"/>
    </source>
</evidence>
<keyword evidence="2" id="KW-0963">Cytoplasm</keyword>
<keyword evidence="3" id="KW-0805">Transcription regulation</keyword>
<evidence type="ECO:0000256" key="3">
    <source>
        <dbReference type="ARBA" id="ARBA00023015"/>
    </source>
</evidence>
<sequence>MNKDKKEEAAVPDPCSGGVHNPDQAPSAEGYEHLLLENQICFALYASANKTIRTYAPYLKRLDITYPQYLVMLVLWERSTTTVGHLQAALNLETGTLSPMLKRMEARGLVTRERDSSDERIVNVNLTEQGWAMRELSSEIPAGLRCTIRYPVPQIVSLREQLKDYLASFKDD</sequence>
<comment type="caution">
    <text evidence="8">The sequence shown here is derived from an EMBL/GenBank/DDBJ whole genome shotgun (WGS) entry which is preliminary data.</text>
</comment>
<feature type="domain" description="HTH marR-type" evidence="7">
    <location>
        <begin position="37"/>
        <end position="172"/>
    </location>
</feature>
<protein>
    <submittedName>
        <fullName evidence="8">MarR family transcriptional regulator</fullName>
    </submittedName>
</protein>
<feature type="region of interest" description="Disordered" evidence="6">
    <location>
        <begin position="1"/>
        <end position="26"/>
    </location>
</feature>
<dbReference type="InterPro" id="IPR036388">
    <property type="entry name" value="WH-like_DNA-bd_sf"/>
</dbReference>
<accession>A0ABR6VCE4</accession>
<gene>
    <name evidence="8" type="ORF">HU747_20775</name>
</gene>
<dbReference type="InterPro" id="IPR039422">
    <property type="entry name" value="MarR/SlyA-like"/>
</dbReference>
<keyword evidence="4" id="KW-0238">DNA-binding</keyword>
<dbReference type="RefSeq" id="WP_186598993.1">
    <property type="nucleotide sequence ID" value="NZ_JABWRS010000019.1"/>
</dbReference>
<organism evidence="8 9">
    <name type="scientific">Pseudomonas taiwanensis</name>
    <dbReference type="NCBI Taxonomy" id="470150"/>
    <lineage>
        <taxon>Bacteria</taxon>
        <taxon>Pseudomonadati</taxon>
        <taxon>Pseudomonadota</taxon>
        <taxon>Gammaproteobacteria</taxon>
        <taxon>Pseudomonadales</taxon>
        <taxon>Pseudomonadaceae</taxon>
        <taxon>Pseudomonas</taxon>
    </lineage>
</organism>
<evidence type="ECO:0000256" key="6">
    <source>
        <dbReference type="SAM" id="MobiDB-lite"/>
    </source>
</evidence>
<dbReference type="InterPro" id="IPR000835">
    <property type="entry name" value="HTH_MarR-typ"/>
</dbReference>
<evidence type="ECO:0000259" key="7">
    <source>
        <dbReference type="PROSITE" id="PS50995"/>
    </source>
</evidence>
<evidence type="ECO:0000256" key="5">
    <source>
        <dbReference type="ARBA" id="ARBA00023163"/>
    </source>
</evidence>
<evidence type="ECO:0000256" key="4">
    <source>
        <dbReference type="ARBA" id="ARBA00023125"/>
    </source>
</evidence>
<proteinExistence type="predicted"/>
<dbReference type="Proteomes" id="UP000628086">
    <property type="component" value="Unassembled WGS sequence"/>
</dbReference>
<name>A0ABR6VCE4_9PSED</name>
<dbReference type="PROSITE" id="PS50995">
    <property type="entry name" value="HTH_MARR_2"/>
    <property type="match status" value="1"/>
</dbReference>
<dbReference type="EMBL" id="JABWRS010000019">
    <property type="protein sequence ID" value="MBC3478025.1"/>
    <property type="molecule type" value="Genomic_DNA"/>
</dbReference>
<dbReference type="SUPFAM" id="SSF46785">
    <property type="entry name" value="Winged helix' DNA-binding domain"/>
    <property type="match status" value="1"/>
</dbReference>